<dbReference type="GO" id="GO:0016783">
    <property type="term" value="F:sulfurtransferase activity"/>
    <property type="evidence" value="ECO:0007669"/>
    <property type="project" value="InterPro"/>
</dbReference>
<protein>
    <recommendedName>
        <fullName evidence="3">Sulfur carrier protein FdhD</fullName>
    </recommendedName>
</protein>
<dbReference type="InterPro" id="IPR003786">
    <property type="entry name" value="FdhD"/>
</dbReference>
<sequence>MNGPQTTRRPVTRLSQGAVERLEDEIAVERPLEMRIEGRPLAVTLRTPGRDRELGLGFLAGEGLIRRPEDVRAARETPAACGDEPDLLELELAPGLSLDWSRLERHFAATAACGLCGRAHLEALRTGLTPMEPGLPIDPEAIAGLPARLREAQIAFAATGALHAAAFCDSSLQVLALREDVGRHNAVDKIAGWLVGTGRYPAGTGLLWASGRAGAEIALKAARARIPVLAAVGAPSSLAIEIAEAARMTLIGFLREGRMNVYCGLERIST</sequence>
<keyword evidence="1 3" id="KW-0963">Cytoplasm</keyword>
<reference evidence="4 5" key="1">
    <citation type="journal article" date="2019" name="Nat. Microbiol.">
        <title>Mediterranean grassland soil C-N compound turnover is dependent on rainfall and depth, and is mediated by genomically divergent microorganisms.</title>
        <authorList>
            <person name="Diamond S."/>
            <person name="Andeer P.F."/>
            <person name="Li Z."/>
            <person name="Crits-Christoph A."/>
            <person name="Burstein D."/>
            <person name="Anantharaman K."/>
            <person name="Lane K.R."/>
            <person name="Thomas B.C."/>
            <person name="Pan C."/>
            <person name="Northen T.R."/>
            <person name="Banfield J.F."/>
        </authorList>
    </citation>
    <scope>NUCLEOTIDE SEQUENCE [LARGE SCALE GENOMIC DNA]</scope>
    <source>
        <strain evidence="4">WS_3</strain>
    </source>
</reference>
<dbReference type="NCBIfam" id="TIGR00129">
    <property type="entry name" value="fdhD_narQ"/>
    <property type="match status" value="1"/>
</dbReference>
<dbReference type="SUPFAM" id="SSF53927">
    <property type="entry name" value="Cytidine deaminase-like"/>
    <property type="match status" value="1"/>
</dbReference>
<feature type="active site" description="Cysteine persulfide intermediate" evidence="3">
    <location>
        <position position="113"/>
    </location>
</feature>
<dbReference type="GO" id="GO:0005737">
    <property type="term" value="C:cytoplasm"/>
    <property type="evidence" value="ECO:0007669"/>
    <property type="project" value="UniProtKB-SubCell"/>
</dbReference>
<comment type="function">
    <text evidence="3">Required for formate dehydrogenase (FDH) activity. Acts as a sulfur carrier protein that transfers sulfur from IscS to the molybdenum cofactor prior to its insertion into FDH.</text>
</comment>
<dbReference type="Gene3D" id="3.10.20.10">
    <property type="match status" value="1"/>
</dbReference>
<evidence type="ECO:0000313" key="5">
    <source>
        <dbReference type="Proteomes" id="UP000320184"/>
    </source>
</evidence>
<feature type="binding site" evidence="3">
    <location>
        <begin position="253"/>
        <end position="258"/>
    </location>
    <ligand>
        <name>Mo-bis(molybdopterin guanine dinucleotide)</name>
        <dbReference type="ChEBI" id="CHEBI:60539"/>
    </ligand>
</feature>
<dbReference type="AlphaFoldDB" id="A0A538SAR0"/>
<dbReference type="GO" id="GO:0097163">
    <property type="term" value="F:sulfur carrier activity"/>
    <property type="evidence" value="ECO:0007669"/>
    <property type="project" value="UniProtKB-UniRule"/>
</dbReference>
<dbReference type="Pfam" id="PF02634">
    <property type="entry name" value="FdhD-NarQ"/>
    <property type="match status" value="1"/>
</dbReference>
<dbReference type="PANTHER" id="PTHR30592:SF1">
    <property type="entry name" value="SULFUR CARRIER PROTEIN FDHD"/>
    <property type="match status" value="1"/>
</dbReference>
<evidence type="ECO:0000256" key="3">
    <source>
        <dbReference type="HAMAP-Rule" id="MF_00187"/>
    </source>
</evidence>
<keyword evidence="2 3" id="KW-0501">Molybdenum cofactor biosynthesis</keyword>
<keyword evidence="4" id="KW-0808">Transferase</keyword>
<proteinExistence type="inferred from homology"/>
<name>A0A538SAR0_UNCEI</name>
<evidence type="ECO:0000256" key="2">
    <source>
        <dbReference type="ARBA" id="ARBA00023150"/>
    </source>
</evidence>
<accession>A0A538SAR0</accession>
<comment type="subcellular location">
    <subcellularLocation>
        <location evidence="3">Cytoplasm</location>
    </subcellularLocation>
</comment>
<comment type="similarity">
    <text evidence="3">Belongs to the FdhD family.</text>
</comment>
<dbReference type="GO" id="GO:0006777">
    <property type="term" value="P:Mo-molybdopterin cofactor biosynthetic process"/>
    <property type="evidence" value="ECO:0007669"/>
    <property type="project" value="UniProtKB-UniRule"/>
</dbReference>
<dbReference type="Proteomes" id="UP000320184">
    <property type="component" value="Unassembled WGS sequence"/>
</dbReference>
<organism evidence="4 5">
    <name type="scientific">Eiseniibacteriota bacterium</name>
    <dbReference type="NCBI Taxonomy" id="2212470"/>
    <lineage>
        <taxon>Bacteria</taxon>
        <taxon>Candidatus Eiseniibacteriota</taxon>
    </lineage>
</organism>
<dbReference type="EMBL" id="VBOT01000141">
    <property type="protein sequence ID" value="TMQ48461.1"/>
    <property type="molecule type" value="Genomic_DNA"/>
</dbReference>
<comment type="caution">
    <text evidence="4">The sequence shown here is derived from an EMBL/GenBank/DDBJ whole genome shotgun (WGS) entry which is preliminary data.</text>
</comment>
<dbReference type="Gene3D" id="3.40.140.10">
    <property type="entry name" value="Cytidine Deaminase, domain 2"/>
    <property type="match status" value="1"/>
</dbReference>
<dbReference type="PANTHER" id="PTHR30592">
    <property type="entry name" value="FORMATE DEHYDROGENASE"/>
    <property type="match status" value="1"/>
</dbReference>
<dbReference type="PIRSF" id="PIRSF015626">
    <property type="entry name" value="FdhD"/>
    <property type="match status" value="1"/>
</dbReference>
<evidence type="ECO:0000256" key="1">
    <source>
        <dbReference type="ARBA" id="ARBA00022490"/>
    </source>
</evidence>
<gene>
    <name evidence="3 4" type="primary">fdhD</name>
    <name evidence="4" type="ORF">E6K73_11965</name>
</gene>
<evidence type="ECO:0000313" key="4">
    <source>
        <dbReference type="EMBL" id="TMQ48461.1"/>
    </source>
</evidence>
<dbReference type="InterPro" id="IPR016193">
    <property type="entry name" value="Cytidine_deaminase-like"/>
</dbReference>
<dbReference type="HAMAP" id="MF_00187">
    <property type="entry name" value="FdhD"/>
    <property type="match status" value="1"/>
</dbReference>